<name>Q72Y42_BACC1</name>
<reference evidence="1 2" key="1">
    <citation type="journal article" date="2004" name="Nucleic Acids Res.">
        <title>The genome sequence of Bacillus cereus ATCC 10987 reveals metabolic adaptations and a large plasmid related to Bacillus anthracis pXO1.</title>
        <authorList>
            <person name="Rasko D.A."/>
            <person name="Ravel J."/>
            <person name="Okstad O.A."/>
            <person name="Helgason E."/>
            <person name="Cer R.Z."/>
            <person name="Jiang L."/>
            <person name="Shores K.A."/>
            <person name="Fouts D.E."/>
            <person name="Tourasse N.J."/>
            <person name="Angiuoli S.V."/>
            <person name="Kolonay J."/>
            <person name="Nelson W.C."/>
            <person name="Kolsto A.-B."/>
            <person name="Fraser C.M."/>
            <person name="Read T.D."/>
        </authorList>
    </citation>
    <scope>NUCLEOTIDE SEQUENCE [LARGE SCALE GENOMIC DNA]</scope>
    <source>
        <strain evidence="2">ATCC 10987 / NRS 248</strain>
    </source>
</reference>
<dbReference type="AlphaFoldDB" id="Q72Y42"/>
<evidence type="ECO:0000313" key="1">
    <source>
        <dbReference type="EMBL" id="AAS44080.1"/>
    </source>
</evidence>
<dbReference type="EMBL" id="AE017194">
    <property type="protein sequence ID" value="AAS44080.1"/>
    <property type="molecule type" value="Genomic_DNA"/>
</dbReference>
<proteinExistence type="predicted"/>
<accession>Q72Y42</accession>
<organism evidence="1 2">
    <name type="scientific">Bacillus cereus (strain ATCC 10987 / NRS 248)</name>
    <dbReference type="NCBI Taxonomy" id="222523"/>
    <lineage>
        <taxon>Bacteria</taxon>
        <taxon>Bacillati</taxon>
        <taxon>Bacillota</taxon>
        <taxon>Bacilli</taxon>
        <taxon>Bacillales</taxon>
        <taxon>Bacillaceae</taxon>
        <taxon>Bacillus</taxon>
        <taxon>Bacillus cereus group</taxon>
    </lineage>
</organism>
<dbReference type="Proteomes" id="UP000002527">
    <property type="component" value="Chromosome"/>
</dbReference>
<protein>
    <submittedName>
        <fullName evidence="1">Uncharacterized protein</fullName>
    </submittedName>
</protein>
<sequence>MLLVDTDNRYQLIRSIHDVFSNYNSISNFYL</sequence>
<evidence type="ECO:0000313" key="2">
    <source>
        <dbReference type="Proteomes" id="UP000002527"/>
    </source>
</evidence>
<dbReference type="KEGG" id="bca:BCE_5179"/>
<gene>
    <name evidence="1" type="ordered locus">BCE_5179</name>
</gene>
<dbReference type="HOGENOM" id="CLU_3394896_0_0_9"/>